<comment type="caution">
    <text evidence="2">The sequence shown here is derived from an EMBL/GenBank/DDBJ whole genome shotgun (WGS) entry which is preliminary data.</text>
</comment>
<evidence type="ECO:0000313" key="3">
    <source>
        <dbReference type="Proteomes" id="UP000622707"/>
    </source>
</evidence>
<keyword evidence="1" id="KW-0472">Membrane</keyword>
<feature type="transmembrane region" description="Helical" evidence="1">
    <location>
        <begin position="62"/>
        <end position="80"/>
    </location>
</feature>
<dbReference type="RefSeq" id="WP_201690390.1">
    <property type="nucleotide sequence ID" value="NZ_JAEQND010000007.1"/>
</dbReference>
<accession>A0ABS1JPY7</accession>
<keyword evidence="1" id="KW-1133">Transmembrane helix</keyword>
<evidence type="ECO:0000313" key="2">
    <source>
        <dbReference type="EMBL" id="MBL0426322.1"/>
    </source>
</evidence>
<protein>
    <recommendedName>
        <fullName evidence="4">DUF883 domain-containing protein</fullName>
    </recommendedName>
</protein>
<keyword evidence="3" id="KW-1185">Reference proteome</keyword>
<evidence type="ECO:0008006" key="4">
    <source>
        <dbReference type="Google" id="ProtNLM"/>
    </source>
</evidence>
<proteinExistence type="predicted"/>
<gene>
    <name evidence="2" type="ORF">JI746_14505</name>
</gene>
<organism evidence="2 3">
    <name type="scientific">Ramlibacter alkalitolerans</name>
    <dbReference type="NCBI Taxonomy" id="2039631"/>
    <lineage>
        <taxon>Bacteria</taxon>
        <taxon>Pseudomonadati</taxon>
        <taxon>Pseudomonadota</taxon>
        <taxon>Betaproteobacteria</taxon>
        <taxon>Burkholderiales</taxon>
        <taxon>Comamonadaceae</taxon>
        <taxon>Ramlibacter</taxon>
    </lineage>
</organism>
<sequence length="90" mass="9681">MTDMQATLDSTRKMAADALDRASASMKDLRSGVSERAGAAQRYVGDYARTGTRYVTENPLKSALIAAAVGAAVAGLIIALRNREDRDTWF</sequence>
<evidence type="ECO:0000256" key="1">
    <source>
        <dbReference type="SAM" id="Phobius"/>
    </source>
</evidence>
<dbReference type="EMBL" id="JAEQND010000007">
    <property type="protein sequence ID" value="MBL0426322.1"/>
    <property type="molecule type" value="Genomic_DNA"/>
</dbReference>
<reference evidence="2 3" key="1">
    <citation type="journal article" date="2017" name="Int. J. Syst. Evol. Microbiol.">
        <title>Ramlibacter alkalitolerans sp. nov., alkali-tolerant bacterium isolated from soil of ginseng.</title>
        <authorList>
            <person name="Lee D.H."/>
            <person name="Cha C.J."/>
        </authorList>
    </citation>
    <scope>NUCLEOTIDE SEQUENCE [LARGE SCALE GENOMIC DNA]</scope>
    <source>
        <strain evidence="2 3">KACC 19305</strain>
    </source>
</reference>
<dbReference type="Proteomes" id="UP000622707">
    <property type="component" value="Unassembled WGS sequence"/>
</dbReference>
<keyword evidence="1" id="KW-0812">Transmembrane</keyword>
<name>A0ABS1JPY7_9BURK</name>